<dbReference type="OrthoDB" id="5829726at2759"/>
<reference evidence="2 3" key="1">
    <citation type="submission" date="2015-12" db="EMBL/GenBank/DDBJ databases">
        <title>Draft genome of the nematode, Onchocerca flexuosa.</title>
        <authorList>
            <person name="Mitreva M."/>
        </authorList>
    </citation>
    <scope>NUCLEOTIDE SEQUENCE [LARGE SCALE GENOMIC DNA]</scope>
    <source>
        <strain evidence="2">Red Deer</strain>
    </source>
</reference>
<feature type="region of interest" description="Disordered" evidence="1">
    <location>
        <begin position="339"/>
        <end position="375"/>
    </location>
</feature>
<name>A0A238BQ23_9BILA</name>
<evidence type="ECO:0000256" key="1">
    <source>
        <dbReference type="SAM" id="MobiDB-lite"/>
    </source>
</evidence>
<keyword evidence="3" id="KW-1185">Reference proteome</keyword>
<accession>A0A238BQ23</accession>
<dbReference type="EMBL" id="KZ270062">
    <property type="protein sequence ID" value="OZC06775.1"/>
    <property type="molecule type" value="Genomic_DNA"/>
</dbReference>
<proteinExistence type="predicted"/>
<dbReference type="Proteomes" id="UP000242913">
    <property type="component" value="Unassembled WGS sequence"/>
</dbReference>
<feature type="region of interest" description="Disordered" evidence="1">
    <location>
        <begin position="419"/>
        <end position="449"/>
    </location>
</feature>
<protein>
    <submittedName>
        <fullName evidence="2">Uncharacterized protein</fullName>
    </submittedName>
</protein>
<evidence type="ECO:0000313" key="2">
    <source>
        <dbReference type="EMBL" id="OZC06775.1"/>
    </source>
</evidence>
<organism evidence="2 3">
    <name type="scientific">Onchocerca flexuosa</name>
    <dbReference type="NCBI Taxonomy" id="387005"/>
    <lineage>
        <taxon>Eukaryota</taxon>
        <taxon>Metazoa</taxon>
        <taxon>Ecdysozoa</taxon>
        <taxon>Nematoda</taxon>
        <taxon>Chromadorea</taxon>
        <taxon>Rhabditida</taxon>
        <taxon>Spirurina</taxon>
        <taxon>Spiruromorpha</taxon>
        <taxon>Filarioidea</taxon>
        <taxon>Onchocercidae</taxon>
        <taxon>Onchocerca</taxon>
    </lineage>
</organism>
<gene>
    <name evidence="2" type="ORF">X798_06238</name>
</gene>
<feature type="compositionally biased region" description="Polar residues" evidence="1">
    <location>
        <begin position="339"/>
        <end position="348"/>
    </location>
</feature>
<dbReference type="AlphaFoldDB" id="A0A238BQ23"/>
<evidence type="ECO:0000313" key="3">
    <source>
        <dbReference type="Proteomes" id="UP000242913"/>
    </source>
</evidence>
<sequence length="485" mass="53897">MSEILERKKRNILESLASKRYSRISSPQSLRNSILRKEIHNTAITEADAYRPCGFATSDSSTSTQLPLAVKPLRQYQLKPEDSHISGENRYNPNITISSSLPRMSKTLASSSKALRKTLSGEFRQNSHKISSDEIVKSKCESETLIGTPMKKILRPPTCIARPIYCDNEMTRGSCETASSLQKIVAIRRTTQTGAKVAKSLPSTDMSEAPIASNIMKNSTVDIKWEVPKCGMTKDSMCGTIGKPAKSVLKIIRPRRLTVACSTLSDWPIGENTTLGRNVTNRKIINGNDSLKRKTTRELPKKPWFNSSVDGPPVVSQIRETAIDDDLPSMKRPISSRLYSANGSSTIPVQKPTVMRSSNSQFCRMTPTPPPKPSRTYEEVLDDHLMQTEQPKNNSNSDIKLEQKTCSIMDCSALAMPKDYRQSRDHSSDSGFGADFRKSSSDTISSPDVQTSGKWLQALDLPCDFYCLADEEDLMKSENSLTRIV</sequence>
<feature type="compositionally biased region" description="Basic and acidic residues" evidence="1">
    <location>
        <begin position="419"/>
        <end position="428"/>
    </location>
</feature>